<comment type="pathway">
    <text evidence="3">Quinol/quinone metabolism; menaquinone biosynthesis.</text>
</comment>
<name>A0ABT9VA48_9BACL</name>
<evidence type="ECO:0000256" key="2">
    <source>
        <dbReference type="ARBA" id="ARBA00023239"/>
    </source>
</evidence>
<dbReference type="PANTHER" id="PTHR42916">
    <property type="entry name" value="2-SUCCINYL-5-ENOLPYRUVYL-6-HYDROXY-3-CYCLOHEXENE-1-CARBOXYLATE SYNTHASE"/>
    <property type="match status" value="1"/>
</dbReference>
<keyword evidence="1 3" id="KW-0474">Menaquinone biosynthesis</keyword>
<dbReference type="PANTHER" id="PTHR42916:SF1">
    <property type="entry name" value="PROTEIN PHYLLO, CHLOROPLASTIC"/>
    <property type="match status" value="1"/>
</dbReference>
<dbReference type="PRINTS" id="PR00111">
    <property type="entry name" value="ABHYDROLASE"/>
</dbReference>
<dbReference type="NCBIfam" id="TIGR03695">
    <property type="entry name" value="menH_SHCHC"/>
    <property type="match status" value="1"/>
</dbReference>
<proteinExistence type="inferred from homology"/>
<dbReference type="RefSeq" id="WP_307152276.1">
    <property type="nucleotide sequence ID" value="NZ_JAUSTU010000040.1"/>
</dbReference>
<evidence type="ECO:0000256" key="3">
    <source>
        <dbReference type="HAMAP-Rule" id="MF_01660"/>
    </source>
</evidence>
<evidence type="ECO:0000313" key="5">
    <source>
        <dbReference type="EMBL" id="MDQ0157838.1"/>
    </source>
</evidence>
<dbReference type="Gene3D" id="3.40.50.1820">
    <property type="entry name" value="alpha/beta hydrolase"/>
    <property type="match status" value="1"/>
</dbReference>
<dbReference type="HAMAP" id="MF_01660">
    <property type="entry name" value="MenH"/>
    <property type="match status" value="1"/>
</dbReference>
<dbReference type="Pfam" id="PF00561">
    <property type="entry name" value="Abhydrolase_1"/>
    <property type="match status" value="1"/>
</dbReference>
<comment type="function">
    <text evidence="3">Catalyzes a proton abstraction reaction that results in 2,5-elimination of pyruvate from 2-succinyl-5-enolpyruvyl-6-hydroxy-3-cyclohexene-1-carboxylate (SEPHCHC) and the formation of 2-succinyl-6-hydroxy-2,4-cyclohexadiene-1-carboxylate (SHCHC).</text>
</comment>
<comment type="subunit">
    <text evidence="3">Monomer.</text>
</comment>
<dbReference type="InterPro" id="IPR000073">
    <property type="entry name" value="AB_hydrolase_1"/>
</dbReference>
<dbReference type="InterPro" id="IPR022485">
    <property type="entry name" value="SHCHC_synthase_MenH"/>
</dbReference>
<protein>
    <recommendedName>
        <fullName evidence="3">Putative 2-succinyl-6-hydroxy-2,4-cyclohexadiene-1-carboxylate synthase</fullName>
        <shortName evidence="3">SHCHC synthase</shortName>
        <ecNumber evidence="3">4.2.99.20</ecNumber>
    </recommendedName>
</protein>
<comment type="catalytic activity">
    <reaction evidence="3">
        <text>5-enolpyruvoyl-6-hydroxy-2-succinyl-cyclohex-3-ene-1-carboxylate = (1R,6R)-6-hydroxy-2-succinyl-cyclohexa-2,4-diene-1-carboxylate + pyruvate</text>
        <dbReference type="Rhea" id="RHEA:25597"/>
        <dbReference type="ChEBI" id="CHEBI:15361"/>
        <dbReference type="ChEBI" id="CHEBI:58689"/>
        <dbReference type="ChEBI" id="CHEBI:58818"/>
        <dbReference type="EC" id="4.2.99.20"/>
    </reaction>
</comment>
<dbReference type="InterPro" id="IPR029058">
    <property type="entry name" value="AB_hydrolase_fold"/>
</dbReference>
<keyword evidence="2 3" id="KW-0456">Lyase</keyword>
<dbReference type="GO" id="GO:0070205">
    <property type="term" value="F:2-succinyl-6-hydroxy-2,4-cyclohexadiene-1-carboxylate synthase activity"/>
    <property type="evidence" value="ECO:0007669"/>
    <property type="project" value="UniProtKB-EC"/>
</dbReference>
<comment type="caution">
    <text evidence="5">The sequence shown here is derived from an EMBL/GenBank/DDBJ whole genome shotgun (WGS) entry which is preliminary data.</text>
</comment>
<dbReference type="SUPFAM" id="SSF53474">
    <property type="entry name" value="alpha/beta-Hydrolases"/>
    <property type="match status" value="1"/>
</dbReference>
<gene>
    <name evidence="3" type="primary">menH</name>
    <name evidence="5" type="ORF">J2S07_004188</name>
</gene>
<organism evidence="5 6">
    <name type="scientific">Anoxybacillus andreesenii</name>
    <dbReference type="NCBI Taxonomy" id="1325932"/>
    <lineage>
        <taxon>Bacteria</taxon>
        <taxon>Bacillati</taxon>
        <taxon>Bacillota</taxon>
        <taxon>Bacilli</taxon>
        <taxon>Bacillales</taxon>
        <taxon>Anoxybacillaceae</taxon>
        <taxon>Anoxybacillus</taxon>
    </lineage>
</organism>
<accession>A0ABT9VA48</accession>
<dbReference type="EMBL" id="JAUSTU010000040">
    <property type="protein sequence ID" value="MDQ0157838.1"/>
    <property type="molecule type" value="Genomic_DNA"/>
</dbReference>
<comment type="pathway">
    <text evidence="3">Quinol/quinone metabolism; 1,4-dihydroxy-2-naphthoate biosynthesis; 1,4-dihydroxy-2-naphthoate from chorismate: step 3/7.</text>
</comment>
<evidence type="ECO:0000313" key="6">
    <source>
        <dbReference type="Proteomes" id="UP001231362"/>
    </source>
</evidence>
<reference evidence="5 6" key="1">
    <citation type="submission" date="2023-07" db="EMBL/GenBank/DDBJ databases">
        <title>Genomic Encyclopedia of Type Strains, Phase IV (KMG-IV): sequencing the most valuable type-strain genomes for metagenomic binning, comparative biology and taxonomic classification.</title>
        <authorList>
            <person name="Goeker M."/>
        </authorList>
    </citation>
    <scope>NUCLEOTIDE SEQUENCE [LARGE SCALE GENOMIC DNA]</scope>
    <source>
        <strain evidence="5 6">DSM 23948</strain>
    </source>
</reference>
<evidence type="ECO:0000259" key="4">
    <source>
        <dbReference type="Pfam" id="PF00561"/>
    </source>
</evidence>
<evidence type="ECO:0000256" key="1">
    <source>
        <dbReference type="ARBA" id="ARBA00022428"/>
    </source>
</evidence>
<dbReference type="Proteomes" id="UP001231362">
    <property type="component" value="Unassembled WGS sequence"/>
</dbReference>
<keyword evidence="6" id="KW-1185">Reference proteome</keyword>
<feature type="domain" description="AB hydrolase-1" evidence="4">
    <location>
        <begin position="20"/>
        <end position="254"/>
    </location>
</feature>
<comment type="similarity">
    <text evidence="3">Belongs to the AB hydrolase superfamily. MenH family.</text>
</comment>
<dbReference type="EC" id="4.2.99.20" evidence="3"/>
<sequence length="269" mass="30667">MRHVIDGIRYNVDTYGDGFPVILLHGFTGNMSMWQPFYEKWGKHSKLIAVDIIGHGKTEMTDQKERYRMLSVVDDIFLIMEKLKIQKADFVGYSMGGRLALSFAAKYPTKVRKLVLESASPGLASVEERKERMKQDEKLADFIEEKGIEEFVDYWENISLFESQKRLPSEVQKSQREQRLQNSAKGLANSLRGMGTGAQPSWWGELENIKMSTLLITGSLDTKFCLIAEKMQERLENSQWVNVEGSGHAIHVENCEKFGTIISGFLSKT</sequence>